<comment type="caution">
    <text evidence="2">The sequence shown here is derived from an EMBL/GenBank/DDBJ whole genome shotgun (WGS) entry which is preliminary data.</text>
</comment>
<proteinExistence type="predicted"/>
<dbReference type="STRING" id="1441469.A0A225AAZ5"/>
<organism evidence="2 3">
    <name type="scientific">Talaromyces atroroseus</name>
    <dbReference type="NCBI Taxonomy" id="1441469"/>
    <lineage>
        <taxon>Eukaryota</taxon>
        <taxon>Fungi</taxon>
        <taxon>Dikarya</taxon>
        <taxon>Ascomycota</taxon>
        <taxon>Pezizomycotina</taxon>
        <taxon>Eurotiomycetes</taxon>
        <taxon>Eurotiomycetidae</taxon>
        <taxon>Eurotiales</taxon>
        <taxon>Trichocomaceae</taxon>
        <taxon>Talaromyces</taxon>
        <taxon>Talaromyces sect. Trachyspermi</taxon>
    </lineage>
</organism>
<name>A0A225AAZ5_TALAT</name>
<keyword evidence="3" id="KW-1185">Reference proteome</keyword>
<evidence type="ECO:0000313" key="3">
    <source>
        <dbReference type="Proteomes" id="UP000214365"/>
    </source>
</evidence>
<dbReference type="Proteomes" id="UP000214365">
    <property type="component" value="Unassembled WGS sequence"/>
</dbReference>
<dbReference type="OrthoDB" id="5565730at2759"/>
<dbReference type="GeneID" id="31006404"/>
<dbReference type="EMBL" id="LFMY01000010">
    <property type="protein sequence ID" value="OKL58191.1"/>
    <property type="molecule type" value="Genomic_DNA"/>
</dbReference>
<dbReference type="PANTHER" id="PTHR41390:SF1">
    <property type="entry name" value="NADH-UBIQUINONE OXIDOREDUCTASE 213 KDA SUBUNIT"/>
    <property type="match status" value="1"/>
</dbReference>
<dbReference type="RefSeq" id="XP_020118312.1">
    <property type="nucleotide sequence ID" value="XM_020268949.1"/>
</dbReference>
<accession>A0A225AAZ5</accession>
<dbReference type="PANTHER" id="PTHR41390">
    <property type="entry name" value="CHROMOSOME 7, WHOLE GENOME SHOTGUN SEQUENCE"/>
    <property type="match status" value="1"/>
</dbReference>
<dbReference type="AlphaFoldDB" id="A0A225AAZ5"/>
<protein>
    <submittedName>
        <fullName evidence="2">Uncharacterized protein</fullName>
    </submittedName>
</protein>
<evidence type="ECO:0000313" key="2">
    <source>
        <dbReference type="EMBL" id="OKL58191.1"/>
    </source>
</evidence>
<reference evidence="2" key="1">
    <citation type="submission" date="2015-06" db="EMBL/GenBank/DDBJ databases">
        <title>Talaromyces atroroseus IBT 11181 draft genome.</title>
        <authorList>
            <person name="Rasmussen K.B."/>
            <person name="Rasmussen S."/>
            <person name="Petersen B."/>
            <person name="Sicheritz-Ponten T."/>
            <person name="Mortensen U.H."/>
            <person name="Thrane U."/>
        </authorList>
    </citation>
    <scope>NUCLEOTIDE SEQUENCE [LARGE SCALE GENOMIC DNA]</scope>
    <source>
        <strain evidence="2">IBT 11181</strain>
    </source>
</reference>
<sequence length="148" mass="16176">MDFETISSSFKFGGQLGYASAISGGLSGGAVTKLMVHPGGKFTPGLVVFSLLSYLGQGSWNMVERWHLSNQGKKESRSILQRMADSKWIPLRSLSDNDFKHILNEKILSMEVEIALLDDKIQSLEDERAAVAGQKGEQSSQDGRPKAC</sequence>
<gene>
    <name evidence="2" type="ORF">UA08_06649</name>
</gene>
<feature type="region of interest" description="Disordered" evidence="1">
    <location>
        <begin position="128"/>
        <end position="148"/>
    </location>
</feature>
<evidence type="ECO:0000256" key="1">
    <source>
        <dbReference type="SAM" id="MobiDB-lite"/>
    </source>
</evidence>